<evidence type="ECO:0000256" key="1">
    <source>
        <dbReference type="SAM" id="MobiDB-lite"/>
    </source>
</evidence>
<evidence type="ECO:0000313" key="2">
    <source>
        <dbReference type="EMBL" id="GIY40797.1"/>
    </source>
</evidence>
<comment type="caution">
    <text evidence="2">The sequence shown here is derived from an EMBL/GenBank/DDBJ whole genome shotgun (WGS) entry which is preliminary data.</text>
</comment>
<organism evidence="2 3">
    <name type="scientific">Caerostris extrusa</name>
    <name type="common">Bark spider</name>
    <name type="synonym">Caerostris bankana</name>
    <dbReference type="NCBI Taxonomy" id="172846"/>
    <lineage>
        <taxon>Eukaryota</taxon>
        <taxon>Metazoa</taxon>
        <taxon>Ecdysozoa</taxon>
        <taxon>Arthropoda</taxon>
        <taxon>Chelicerata</taxon>
        <taxon>Arachnida</taxon>
        <taxon>Araneae</taxon>
        <taxon>Araneomorphae</taxon>
        <taxon>Entelegynae</taxon>
        <taxon>Araneoidea</taxon>
        <taxon>Araneidae</taxon>
        <taxon>Caerostris</taxon>
    </lineage>
</organism>
<evidence type="ECO:0000313" key="3">
    <source>
        <dbReference type="Proteomes" id="UP001054945"/>
    </source>
</evidence>
<keyword evidence="3" id="KW-1185">Reference proteome</keyword>
<reference evidence="2 3" key="1">
    <citation type="submission" date="2021-06" db="EMBL/GenBank/DDBJ databases">
        <title>Caerostris extrusa draft genome.</title>
        <authorList>
            <person name="Kono N."/>
            <person name="Arakawa K."/>
        </authorList>
    </citation>
    <scope>NUCLEOTIDE SEQUENCE [LARGE SCALE GENOMIC DNA]</scope>
</reference>
<accession>A0AAV4T7W2</accession>
<feature type="compositionally biased region" description="Basic and acidic residues" evidence="1">
    <location>
        <begin position="63"/>
        <end position="77"/>
    </location>
</feature>
<feature type="region of interest" description="Disordered" evidence="1">
    <location>
        <begin position="54"/>
        <end position="101"/>
    </location>
</feature>
<dbReference type="AlphaFoldDB" id="A0AAV4T7W2"/>
<sequence>MDKKRQFTPLGGAVLLKECWREISTFFIFIRIVVVLRRACNVLRTMSRDYVFEGESSDNGEECVEKRNLRRPPDARHGRLPNNNEEFSKTGVNDIASIKRD</sequence>
<dbReference type="Proteomes" id="UP001054945">
    <property type="component" value="Unassembled WGS sequence"/>
</dbReference>
<proteinExistence type="predicted"/>
<dbReference type="EMBL" id="BPLR01010660">
    <property type="protein sequence ID" value="GIY40797.1"/>
    <property type="molecule type" value="Genomic_DNA"/>
</dbReference>
<gene>
    <name evidence="2" type="ORF">CEXT_493031</name>
</gene>
<protein>
    <submittedName>
        <fullName evidence="2">Uncharacterized protein</fullName>
    </submittedName>
</protein>
<name>A0AAV4T7W2_CAEEX</name>